<organism evidence="1 2">
    <name type="scientific">Portunus trituberculatus</name>
    <name type="common">Swimming crab</name>
    <name type="synonym">Neptunus trituberculatus</name>
    <dbReference type="NCBI Taxonomy" id="210409"/>
    <lineage>
        <taxon>Eukaryota</taxon>
        <taxon>Metazoa</taxon>
        <taxon>Ecdysozoa</taxon>
        <taxon>Arthropoda</taxon>
        <taxon>Crustacea</taxon>
        <taxon>Multicrustacea</taxon>
        <taxon>Malacostraca</taxon>
        <taxon>Eumalacostraca</taxon>
        <taxon>Eucarida</taxon>
        <taxon>Decapoda</taxon>
        <taxon>Pleocyemata</taxon>
        <taxon>Brachyura</taxon>
        <taxon>Eubrachyura</taxon>
        <taxon>Portunoidea</taxon>
        <taxon>Portunidae</taxon>
        <taxon>Portuninae</taxon>
        <taxon>Portunus</taxon>
    </lineage>
</organism>
<dbReference type="EMBL" id="VSRR010002061">
    <property type="protein sequence ID" value="MPC29371.1"/>
    <property type="molecule type" value="Genomic_DNA"/>
</dbReference>
<sequence length="188" mass="20191">MRCDLSGVASLGAPLHPHESLQVGTLLPPSAPRKSVARCPRELHQTGIPAESRSPPGAVQVRDSVWGSRGVATRSRTSLGGKLSWAGTLTTYTRQARTNYHPIRLPPLAGKPRWACRCEDQKALCFHNIASSSLDKPLVSVTEGSLVRLESVRVVGAMWRLCEGLSGLMEVANNAFCTCSPIPAARDV</sequence>
<protein>
    <submittedName>
        <fullName evidence="1">Uncharacterized protein</fullName>
    </submittedName>
</protein>
<reference evidence="1 2" key="1">
    <citation type="submission" date="2019-05" db="EMBL/GenBank/DDBJ databases">
        <title>Another draft genome of Portunus trituberculatus and its Hox gene families provides insights of decapod evolution.</title>
        <authorList>
            <person name="Jeong J.-H."/>
            <person name="Song I."/>
            <person name="Kim S."/>
            <person name="Choi T."/>
            <person name="Kim D."/>
            <person name="Ryu S."/>
            <person name="Kim W."/>
        </authorList>
    </citation>
    <scope>NUCLEOTIDE SEQUENCE [LARGE SCALE GENOMIC DNA]</scope>
    <source>
        <tissue evidence="1">Muscle</tissue>
    </source>
</reference>
<comment type="caution">
    <text evidence="1">The sequence shown here is derived from an EMBL/GenBank/DDBJ whole genome shotgun (WGS) entry which is preliminary data.</text>
</comment>
<accession>A0A5B7E5T7</accession>
<evidence type="ECO:0000313" key="1">
    <source>
        <dbReference type="EMBL" id="MPC29371.1"/>
    </source>
</evidence>
<keyword evidence="2" id="KW-1185">Reference proteome</keyword>
<gene>
    <name evidence="1" type="ORF">E2C01_022600</name>
</gene>
<evidence type="ECO:0000313" key="2">
    <source>
        <dbReference type="Proteomes" id="UP000324222"/>
    </source>
</evidence>
<dbReference type="AlphaFoldDB" id="A0A5B7E5T7"/>
<dbReference type="Proteomes" id="UP000324222">
    <property type="component" value="Unassembled WGS sequence"/>
</dbReference>
<name>A0A5B7E5T7_PORTR</name>
<proteinExistence type="predicted"/>